<dbReference type="AlphaFoldDB" id="A0A6J6PGX5"/>
<dbReference type="Pfam" id="PF13458">
    <property type="entry name" value="Peripla_BP_6"/>
    <property type="match status" value="1"/>
</dbReference>
<accession>A0A6J6PGX5</accession>
<evidence type="ECO:0000256" key="1">
    <source>
        <dbReference type="ARBA" id="ARBA00022729"/>
    </source>
</evidence>
<gene>
    <name evidence="3" type="ORF">UFOPK2579_00680</name>
</gene>
<dbReference type="SUPFAM" id="SSF53822">
    <property type="entry name" value="Periplasmic binding protein-like I"/>
    <property type="match status" value="1"/>
</dbReference>
<feature type="domain" description="Leucine-binding protein" evidence="2">
    <location>
        <begin position="29"/>
        <end position="335"/>
    </location>
</feature>
<protein>
    <submittedName>
        <fullName evidence="3">Unannotated protein</fullName>
    </submittedName>
</protein>
<organism evidence="3">
    <name type="scientific">freshwater metagenome</name>
    <dbReference type="NCBI Taxonomy" id="449393"/>
    <lineage>
        <taxon>unclassified sequences</taxon>
        <taxon>metagenomes</taxon>
        <taxon>ecological metagenomes</taxon>
    </lineage>
</organism>
<dbReference type="InterPro" id="IPR028081">
    <property type="entry name" value="Leu-bd"/>
</dbReference>
<sequence length="393" mass="41109">MPAAPSTPLKVGVYYASGVNEAAEALGLGALSVGDTKAQATALADDINANGGLAGRKIQLFFADASQYGSDANAAYEGACRRLVEDDDVDLLVTFAGMSIGNFECFVKAGVGVVNDISNIPDDIQAQWANLMGAPGDLAAHRLMGTLVDYLWSTKWLTKDSTIGVYTYDDAANSATVDGPLKAALAKYGLKVKTTVAVTAQNAVSQGGSVVLRFASDGVDRVLPVGASPLFVMNAAESQGYRPDYALYSSYGPGALLESSAPKAQLEGAAGVGWAPFYDIGKGKRPGPVSSQETRCFSVMEKAGQGTTSNTTKALQATMCNMFFYLEQAADKIGSAPDNLLALARPALRNTFVSPSTFKVDVTNRVDGVAAFRPLTFESGCSCFQYGELRAAN</sequence>
<reference evidence="3" key="1">
    <citation type="submission" date="2020-05" db="EMBL/GenBank/DDBJ databases">
        <authorList>
            <person name="Chiriac C."/>
            <person name="Salcher M."/>
            <person name="Ghai R."/>
            <person name="Kavagutti S V."/>
        </authorList>
    </citation>
    <scope>NUCLEOTIDE SEQUENCE</scope>
</reference>
<name>A0A6J6PGX5_9ZZZZ</name>
<dbReference type="Gene3D" id="3.40.50.2300">
    <property type="match status" value="2"/>
</dbReference>
<evidence type="ECO:0000313" key="3">
    <source>
        <dbReference type="EMBL" id="CAB4696045.1"/>
    </source>
</evidence>
<evidence type="ECO:0000259" key="2">
    <source>
        <dbReference type="Pfam" id="PF13458"/>
    </source>
</evidence>
<dbReference type="InterPro" id="IPR028082">
    <property type="entry name" value="Peripla_BP_I"/>
</dbReference>
<keyword evidence="1" id="KW-0732">Signal</keyword>
<dbReference type="EMBL" id="CAEZXR010000058">
    <property type="protein sequence ID" value="CAB4696045.1"/>
    <property type="molecule type" value="Genomic_DNA"/>
</dbReference>
<proteinExistence type="predicted"/>